<dbReference type="EMBL" id="BAABIK010000006">
    <property type="protein sequence ID" value="GAA4935717.1"/>
    <property type="molecule type" value="Genomic_DNA"/>
</dbReference>
<dbReference type="InterPro" id="IPR025855">
    <property type="entry name" value="Replic_Relax"/>
</dbReference>
<dbReference type="Proteomes" id="UP001499993">
    <property type="component" value="Unassembled WGS sequence"/>
</dbReference>
<evidence type="ECO:0008006" key="4">
    <source>
        <dbReference type="Google" id="ProtNLM"/>
    </source>
</evidence>
<dbReference type="InterPro" id="IPR036390">
    <property type="entry name" value="WH_DNA-bd_sf"/>
</dbReference>
<dbReference type="RefSeq" id="WP_345556025.1">
    <property type="nucleotide sequence ID" value="NZ_BAABIK010000006.1"/>
</dbReference>
<name>A0ABP9GJE3_9ACTN</name>
<evidence type="ECO:0000313" key="2">
    <source>
        <dbReference type="EMBL" id="GAA4935717.1"/>
    </source>
</evidence>
<proteinExistence type="predicted"/>
<evidence type="ECO:0000313" key="3">
    <source>
        <dbReference type="Proteomes" id="UP001499993"/>
    </source>
</evidence>
<evidence type="ECO:0000256" key="1">
    <source>
        <dbReference type="SAM" id="MobiDB-lite"/>
    </source>
</evidence>
<dbReference type="SUPFAM" id="SSF46785">
    <property type="entry name" value="Winged helix' DNA-binding domain"/>
    <property type="match status" value="1"/>
</dbReference>
<accession>A0ABP9GJE3</accession>
<organism evidence="2 3">
    <name type="scientific">Streptomonospora halophila</name>
    <dbReference type="NCBI Taxonomy" id="427369"/>
    <lineage>
        <taxon>Bacteria</taxon>
        <taxon>Bacillati</taxon>
        <taxon>Actinomycetota</taxon>
        <taxon>Actinomycetes</taxon>
        <taxon>Streptosporangiales</taxon>
        <taxon>Nocardiopsidaceae</taxon>
        <taxon>Streptomonospora</taxon>
    </lineage>
</organism>
<comment type="caution">
    <text evidence="2">The sequence shown here is derived from an EMBL/GenBank/DDBJ whole genome shotgun (WGS) entry which is preliminary data.</text>
</comment>
<dbReference type="Pfam" id="PF13814">
    <property type="entry name" value="Replic_Relax"/>
    <property type="match status" value="1"/>
</dbReference>
<reference evidence="3" key="1">
    <citation type="journal article" date="2019" name="Int. J. Syst. Evol. Microbiol.">
        <title>The Global Catalogue of Microorganisms (GCM) 10K type strain sequencing project: providing services to taxonomists for standard genome sequencing and annotation.</title>
        <authorList>
            <consortium name="The Broad Institute Genomics Platform"/>
            <consortium name="The Broad Institute Genome Sequencing Center for Infectious Disease"/>
            <person name="Wu L."/>
            <person name="Ma J."/>
        </authorList>
    </citation>
    <scope>NUCLEOTIDE SEQUENCE [LARGE SCALE GENOMIC DNA]</scope>
    <source>
        <strain evidence="3">JCM 18123</strain>
    </source>
</reference>
<keyword evidence="3" id="KW-1185">Reference proteome</keyword>
<protein>
    <recommendedName>
        <fullName evidence="4">Replication-relaxation</fullName>
    </recommendedName>
</protein>
<feature type="region of interest" description="Disordered" evidence="1">
    <location>
        <begin position="278"/>
        <end position="299"/>
    </location>
</feature>
<sequence length="299" mass="33784">MSVVLRPDHHAPIRPRSSPEVIKTLVARLTERDRRIMRLIWRHKVLTTDQLTALGWNSYNTAKQRLATLHRLRALERIRPWNPRGGAPWHYVLDTPGAEILAAEHGQTLREFGYRRDRALNPVTSAALGHLRGLNQVFVDLYAHARTEANDAHLDWWTEAECADLYGDIVRPDGGGTWTIANRHVGFFLEYDMGTERLRRLVDKIAAYGELAATTATTPVVLLHLPNRRREAHLRRALGTGPAVTVATATHDAHPAEAVWVRADDPHLHPRRLIDLAPDGKTAHQPMLPAWDDEEEDVG</sequence>
<gene>
    <name evidence="2" type="ORF">GCM10023224_15620</name>
</gene>